<dbReference type="HOGENOM" id="CLU_3435961_0_0_1"/>
<evidence type="ECO:0000313" key="1">
    <source>
        <dbReference type="EMBL" id="EQB44823.1"/>
    </source>
</evidence>
<protein>
    <submittedName>
        <fullName evidence="1">Uncharacterized protein</fullName>
    </submittedName>
</protein>
<gene>
    <name evidence="1" type="ORF">CGLO_16386</name>
</gene>
<dbReference type="Proteomes" id="UP000015530">
    <property type="component" value="Unassembled WGS sequence"/>
</dbReference>
<dbReference type="EMBL" id="AMYD01003884">
    <property type="protein sequence ID" value="EQB44823.1"/>
    <property type="molecule type" value="Genomic_DNA"/>
</dbReference>
<evidence type="ECO:0000313" key="2">
    <source>
        <dbReference type="Proteomes" id="UP000015530"/>
    </source>
</evidence>
<name>T0JW79_COLGC</name>
<organism evidence="1 2">
    <name type="scientific">Colletotrichum gloeosporioides (strain Cg-14)</name>
    <name type="common">Anthracnose fungus</name>
    <name type="synonym">Glomerella cingulata</name>
    <dbReference type="NCBI Taxonomy" id="1237896"/>
    <lineage>
        <taxon>Eukaryota</taxon>
        <taxon>Fungi</taxon>
        <taxon>Dikarya</taxon>
        <taxon>Ascomycota</taxon>
        <taxon>Pezizomycotina</taxon>
        <taxon>Sordariomycetes</taxon>
        <taxon>Hypocreomycetidae</taxon>
        <taxon>Glomerellales</taxon>
        <taxon>Glomerellaceae</taxon>
        <taxon>Colletotrichum</taxon>
        <taxon>Colletotrichum gloeosporioides species complex</taxon>
    </lineage>
</organism>
<proteinExistence type="predicted"/>
<sequence length="13" mass="1312">MPLIKVLIASAGV</sequence>
<comment type="caution">
    <text evidence="1">The sequence shown here is derived from an EMBL/GenBank/DDBJ whole genome shotgun (WGS) entry which is preliminary data.</text>
</comment>
<reference evidence="2" key="1">
    <citation type="journal article" date="2013" name="Mol. Plant Microbe Interact.">
        <title>Global aspects of pacC regulation of pathogenicity genes in Colletotrichum gloeosporioides as revealed by transcriptome analysis.</title>
        <authorList>
            <person name="Alkan N."/>
            <person name="Meng X."/>
            <person name="Friedlander G."/>
            <person name="Reuveni E."/>
            <person name="Sukno S."/>
            <person name="Sherman A."/>
            <person name="Thon M."/>
            <person name="Fluhr R."/>
            <person name="Prusky D."/>
        </authorList>
    </citation>
    <scope>NUCLEOTIDE SEQUENCE [LARGE SCALE GENOMIC DNA]</scope>
    <source>
        <strain evidence="2">Cg-14</strain>
    </source>
</reference>
<accession>T0JW79</accession>